<evidence type="ECO:0000313" key="1">
    <source>
        <dbReference type="EMBL" id="BDD02057.1"/>
    </source>
</evidence>
<sequence length="435" mass="49998">MGRKVFISFMGTSDYVPVNYVFEGKRIDNVKYIQEAMMRLFCSDWTENDTAYIFLTEAAKARNWDPKEDNEKFSQRIPKLREGGLKMQIQEITETPEGFDSEQVWELFEMVFSCLEKDDEVIFDITHSFRSIPMLGMILMNYAKVLKGVKIQGVYYGAFEKLGIAKNVLKMPEHDRNAPIISLNDFVKLQEWTGAINEFDKFGSSQSLAKLMKQEVKTIKKESIDDAKQIQLLANQLNKLSAALSTCRGQDIISTMDYEGLNNCLSSNRDHDFISQLHPLLQKIEKKIEPFTNKSWTNGLAAVSWCLDHEMIQQAATFLMETIQTLVIENTFGNENITNFHYRECASCAFFEINRGREADVPRSIPEDFDFDGVVDKMKEFIQKYPNLAKEYSKLVGGKGLRNDINHCGFSDPSRSAHTIKEQVKQIYENVVNVF</sequence>
<accession>A0ABM7VM25</accession>
<dbReference type="NCBIfam" id="TIGR02549">
    <property type="entry name" value="CRISPR_DxTHG"/>
    <property type="match status" value="1"/>
</dbReference>
<reference evidence="1 2" key="1">
    <citation type="submission" date="2021-12" db="EMBL/GenBank/DDBJ databases">
        <title>Genome sequencing of bacteria with rrn-lacking chromosome and rrn-plasmid.</title>
        <authorList>
            <person name="Anda M."/>
            <person name="Iwasaki W."/>
        </authorList>
    </citation>
    <scope>NUCLEOTIDE SEQUENCE [LARGE SCALE GENOMIC DNA]</scope>
    <source>
        <strain evidence="1 2">NBRC 101262</strain>
        <plasmid evidence="1 2">pPP6</plasmid>
    </source>
</reference>
<keyword evidence="1" id="KW-0614">Plasmid</keyword>
<dbReference type="NCBIfam" id="TIGR02221">
    <property type="entry name" value="cas_TM1812"/>
    <property type="match status" value="1"/>
</dbReference>
<dbReference type="CDD" id="cd09732">
    <property type="entry name" value="Csx1_III-U"/>
    <property type="match status" value="1"/>
</dbReference>
<dbReference type="Proteomes" id="UP001354989">
    <property type="component" value="Plasmid pPP6"/>
</dbReference>
<name>A0ABM7VM25_9BACT</name>
<geneLocation type="plasmid" evidence="1 2">
    <name>pPP6</name>
</geneLocation>
<dbReference type="InterPro" id="IPR013383">
    <property type="entry name" value="CRISPR-assoc_prot_DxTHG_CS"/>
</dbReference>
<dbReference type="InterPro" id="IPR011742">
    <property type="entry name" value="CRISPR-assoc_prot_TM1812"/>
</dbReference>
<protein>
    <recommendedName>
        <fullName evidence="3">CRISPR-associated protein</fullName>
    </recommendedName>
</protein>
<proteinExistence type="predicted"/>
<dbReference type="RefSeq" id="WP_338399350.1">
    <property type="nucleotide sequence ID" value="NZ_AP025298.1"/>
</dbReference>
<organism evidence="1 2">
    <name type="scientific">Persicobacter psychrovividus</name>
    <dbReference type="NCBI Taxonomy" id="387638"/>
    <lineage>
        <taxon>Bacteria</taxon>
        <taxon>Pseudomonadati</taxon>
        <taxon>Bacteroidota</taxon>
        <taxon>Cytophagia</taxon>
        <taxon>Cytophagales</taxon>
        <taxon>Persicobacteraceae</taxon>
        <taxon>Persicobacter</taxon>
    </lineage>
</organism>
<dbReference type="EMBL" id="AP025298">
    <property type="protein sequence ID" value="BDD02057.1"/>
    <property type="molecule type" value="Genomic_DNA"/>
</dbReference>
<gene>
    <name evidence="1" type="ORF">PEPS_43370</name>
</gene>
<keyword evidence="2" id="KW-1185">Reference proteome</keyword>
<evidence type="ECO:0000313" key="2">
    <source>
        <dbReference type="Proteomes" id="UP001354989"/>
    </source>
</evidence>
<evidence type="ECO:0008006" key="3">
    <source>
        <dbReference type="Google" id="ProtNLM"/>
    </source>
</evidence>